<dbReference type="RefSeq" id="WP_011963491.1">
    <property type="nucleotide sequence ID" value="NZ_BCNG01000001.1"/>
</dbReference>
<dbReference type="EMBL" id="CP059075">
    <property type="protein sequence ID" value="QRE03905.1"/>
    <property type="molecule type" value="Genomic_DNA"/>
</dbReference>
<organism evidence="1 2">
    <name type="scientific">Flavobacterium psychrophilum</name>
    <dbReference type="NCBI Taxonomy" id="96345"/>
    <lineage>
        <taxon>Bacteria</taxon>
        <taxon>Pseudomonadati</taxon>
        <taxon>Bacteroidota</taxon>
        <taxon>Flavobacteriia</taxon>
        <taxon>Flavobacteriales</taxon>
        <taxon>Flavobacteriaceae</taxon>
        <taxon>Flavobacterium</taxon>
    </lineage>
</organism>
<reference evidence="1 2" key="1">
    <citation type="submission" date="2020-07" db="EMBL/GenBank/DDBJ databases">
        <title>Genomic characterization of Flavobacterium psychrophilum strains.</title>
        <authorList>
            <person name="Castillo D."/>
            <person name="Jorgensen J."/>
            <person name="Middelboe M."/>
        </authorList>
    </citation>
    <scope>NUCLEOTIDE SEQUENCE [LARGE SCALE GENOMIC DNA]</scope>
    <source>
        <strain evidence="1 2">FPS-R7</strain>
    </source>
</reference>
<proteinExistence type="predicted"/>
<name>A0A075RMA7_FLAPS</name>
<dbReference type="KEGG" id="fpq:IB65_06440"/>
<dbReference type="AlphaFoldDB" id="A0A075RMA7"/>
<dbReference type="KEGG" id="fpc:FPSM_02274"/>
<dbReference type="KEGG" id="fpk:IA06_06490"/>
<dbReference type="GeneID" id="66553264"/>
<dbReference type="KEGG" id="fpw:IA04_06455"/>
<protein>
    <submittedName>
        <fullName evidence="1">Uncharacterized protein</fullName>
    </submittedName>
</protein>
<evidence type="ECO:0000313" key="1">
    <source>
        <dbReference type="EMBL" id="QRE03905.1"/>
    </source>
</evidence>
<sequence length="176" mass="20657">MNFDLLTRIENSTAHRKSREDNAHYILDNPELFLDLLELAFNINNKNHYKSCWVLELVLEKQLHLLTPHLDIFCSTISNFKNESAIRPVSKICMFLAKHMILTEEQEGKIVTNCFDWLILDNGKVATKAYSIRALYEFGRKNNWIYPELKQILAKDYLKHSAAYKAVTREILKKIK</sequence>
<gene>
    <name evidence="1" type="ORF">H0H26_13660</name>
</gene>
<dbReference type="KEGG" id="fpv:IA03_06550"/>
<accession>A0A075RMA7</accession>
<evidence type="ECO:0000313" key="2">
    <source>
        <dbReference type="Proteomes" id="UP000596329"/>
    </source>
</evidence>
<dbReference type="Proteomes" id="UP000596329">
    <property type="component" value="Chromosome"/>
</dbReference>
<dbReference type="OMA" id="CFDWLIG"/>